<dbReference type="AlphaFoldDB" id="A0AAN0MJ65"/>
<dbReference type="KEGG" id="broo:brsh051_29050"/>
<dbReference type="RefSeq" id="WP_286266294.1">
    <property type="nucleotide sequence ID" value="NZ_AP028056.1"/>
</dbReference>
<proteinExistence type="predicted"/>
<accession>A0AAN0MJ65</accession>
<evidence type="ECO:0000313" key="3">
    <source>
        <dbReference type="Proteomes" id="UP001431656"/>
    </source>
</evidence>
<dbReference type="Proteomes" id="UP001431656">
    <property type="component" value="Chromosome"/>
</dbReference>
<feature type="transmembrane region" description="Helical" evidence="1">
    <location>
        <begin position="21"/>
        <end position="40"/>
    </location>
</feature>
<dbReference type="EMBL" id="AP028056">
    <property type="protein sequence ID" value="BEH03624.1"/>
    <property type="molecule type" value="Genomic_DNA"/>
</dbReference>
<organism evidence="2 3">
    <name type="scientific">Brooklawnia propionicigenes</name>
    <dbReference type="NCBI Taxonomy" id="3041175"/>
    <lineage>
        <taxon>Bacteria</taxon>
        <taxon>Bacillati</taxon>
        <taxon>Actinomycetota</taxon>
        <taxon>Actinomycetes</taxon>
        <taxon>Propionibacteriales</taxon>
        <taxon>Propionibacteriaceae</taxon>
        <taxon>Brooklawnia</taxon>
    </lineage>
</organism>
<sequence>MSTGRRKSPRRLSRAGRLIRTIVLVLIATGVGYAVTLGPLHAARAKAEISDGIQAIEIADGVTITPAQHWLAEPLVHDLLRIPVLPDLRSPRVYLGGHAGLLLRSPDRVLAVEIESSGPGAEPEAEALLRQKASAIIGAGAELPAVRTETLASGHTVWHLDDVFAVLAVVDRGGTLVTVTAERPDGESIEAYRPAIGQLLETVH</sequence>
<evidence type="ECO:0000256" key="1">
    <source>
        <dbReference type="SAM" id="Phobius"/>
    </source>
</evidence>
<protein>
    <submittedName>
        <fullName evidence="2">Uncharacterized protein</fullName>
    </submittedName>
</protein>
<keyword evidence="1" id="KW-0472">Membrane</keyword>
<keyword evidence="1" id="KW-1133">Transmembrane helix</keyword>
<reference evidence="2" key="1">
    <citation type="journal article" date="2024" name="Int. J. Syst. Evol. Microbiol.">
        <title>Brooklawnia propionicigenes sp. nov., a facultatively anaerobic, propionate-producing bacterium isolated from a methanogenic reactor treating waste from cattle farms.</title>
        <authorList>
            <person name="Akita Y."/>
            <person name="Ueki A."/>
            <person name="Tonouchi A."/>
            <person name="Sugawara Y."/>
            <person name="Honma S."/>
            <person name="Kaku N."/>
            <person name="Ueki K."/>
        </authorList>
    </citation>
    <scope>NUCLEOTIDE SEQUENCE</scope>
    <source>
        <strain evidence="2">SH051</strain>
    </source>
</reference>
<gene>
    <name evidence="2" type="ORF">brsh051_29050</name>
</gene>
<keyword evidence="1" id="KW-0812">Transmembrane</keyword>
<evidence type="ECO:0000313" key="2">
    <source>
        <dbReference type="EMBL" id="BEH03624.1"/>
    </source>
</evidence>
<keyword evidence="3" id="KW-1185">Reference proteome</keyword>
<name>A0AAN0MJ65_9ACTN</name>